<dbReference type="InterPro" id="IPR036770">
    <property type="entry name" value="Ankyrin_rpt-contain_sf"/>
</dbReference>
<dbReference type="Proteomes" id="UP001470230">
    <property type="component" value="Unassembled WGS sequence"/>
</dbReference>
<accession>A0ABR2KD15</accession>
<evidence type="ECO:0000313" key="1">
    <source>
        <dbReference type="EMBL" id="KAK8889028.1"/>
    </source>
</evidence>
<dbReference type="SUPFAM" id="SSF48403">
    <property type="entry name" value="Ankyrin repeat"/>
    <property type="match status" value="1"/>
</dbReference>
<comment type="caution">
    <text evidence="1">The sequence shown here is derived from an EMBL/GenBank/DDBJ whole genome shotgun (WGS) entry which is preliminary data.</text>
</comment>
<dbReference type="PANTHER" id="PTHR24159">
    <property type="match status" value="1"/>
</dbReference>
<sequence length="167" mass="19907">MNQANISTNAVISTSIFETNSFLLKNKNTTLIEYAAFYGSIQIFQYLQNNNAELTPSLWLYAIHSKNAELLFLLEENKIEKSIDKCLIESIKCHHNDFVNYFVDNNEINLNDYFVYLLKYYNIEYVKPEFIQKSFLFEYIKYDYTVFYKDLIYDVDINKIKKISNQN</sequence>
<gene>
    <name evidence="1" type="ORF">M9Y10_033771</name>
</gene>
<evidence type="ECO:0008006" key="3">
    <source>
        <dbReference type="Google" id="ProtNLM"/>
    </source>
</evidence>
<proteinExistence type="predicted"/>
<reference evidence="1 2" key="1">
    <citation type="submission" date="2024-04" db="EMBL/GenBank/DDBJ databases">
        <title>Tritrichomonas musculus Genome.</title>
        <authorList>
            <person name="Alves-Ferreira E."/>
            <person name="Grigg M."/>
            <person name="Lorenzi H."/>
            <person name="Galac M."/>
        </authorList>
    </citation>
    <scope>NUCLEOTIDE SEQUENCE [LARGE SCALE GENOMIC DNA]</scope>
    <source>
        <strain evidence="1 2">EAF2021</strain>
    </source>
</reference>
<evidence type="ECO:0000313" key="2">
    <source>
        <dbReference type="Proteomes" id="UP001470230"/>
    </source>
</evidence>
<keyword evidence="2" id="KW-1185">Reference proteome</keyword>
<name>A0ABR2KD15_9EUKA</name>
<protein>
    <recommendedName>
        <fullName evidence="3">DUF3447 domain-containing protein</fullName>
    </recommendedName>
</protein>
<organism evidence="1 2">
    <name type="scientific">Tritrichomonas musculus</name>
    <dbReference type="NCBI Taxonomy" id="1915356"/>
    <lineage>
        <taxon>Eukaryota</taxon>
        <taxon>Metamonada</taxon>
        <taxon>Parabasalia</taxon>
        <taxon>Tritrichomonadida</taxon>
        <taxon>Tritrichomonadidae</taxon>
        <taxon>Tritrichomonas</taxon>
    </lineage>
</organism>
<dbReference type="EMBL" id="JAPFFF010000005">
    <property type="protein sequence ID" value="KAK8889028.1"/>
    <property type="molecule type" value="Genomic_DNA"/>
</dbReference>
<dbReference type="PANTHER" id="PTHR24159:SF5">
    <property type="entry name" value="ANK_REP_REGION DOMAIN-CONTAINING PROTEIN"/>
    <property type="match status" value="1"/>
</dbReference>